<reference evidence="2" key="1">
    <citation type="journal article" date="2019" name="Int. J. Syst. Evol. Microbiol.">
        <title>The Global Catalogue of Microorganisms (GCM) 10K type strain sequencing project: providing services to taxonomists for standard genome sequencing and annotation.</title>
        <authorList>
            <consortium name="The Broad Institute Genomics Platform"/>
            <consortium name="The Broad Institute Genome Sequencing Center for Infectious Disease"/>
            <person name="Wu L."/>
            <person name="Ma J."/>
        </authorList>
    </citation>
    <scope>NUCLEOTIDE SEQUENCE [LARGE SCALE GENOMIC DNA]</scope>
    <source>
        <strain evidence="2">JCM 16902</strain>
    </source>
</reference>
<dbReference type="EMBL" id="BAAAZO010000005">
    <property type="protein sequence ID" value="GAA3614435.1"/>
    <property type="molecule type" value="Genomic_DNA"/>
</dbReference>
<dbReference type="RefSeq" id="WP_345718723.1">
    <property type="nucleotide sequence ID" value="NZ_BAAAZO010000005.1"/>
</dbReference>
<dbReference type="InterPro" id="IPR029058">
    <property type="entry name" value="AB_hydrolase_fold"/>
</dbReference>
<evidence type="ECO:0000313" key="1">
    <source>
        <dbReference type="EMBL" id="GAA3614435.1"/>
    </source>
</evidence>
<protein>
    <recommendedName>
        <fullName evidence="3">Alpha/beta hydrolase</fullName>
    </recommendedName>
</protein>
<accession>A0ABP6ZT80</accession>
<dbReference type="Proteomes" id="UP001501074">
    <property type="component" value="Unassembled WGS sequence"/>
</dbReference>
<dbReference type="SUPFAM" id="SSF53474">
    <property type="entry name" value="alpha/beta-Hydrolases"/>
    <property type="match status" value="1"/>
</dbReference>
<gene>
    <name evidence="1" type="ORF">GCM10022223_33350</name>
</gene>
<evidence type="ECO:0000313" key="2">
    <source>
        <dbReference type="Proteomes" id="UP001501074"/>
    </source>
</evidence>
<sequence length="307" mass="34072">MTGAEAEAVLDHIAASFVNPLRSPILWTPADEGLGFENVTFPSADGVPLEGWFIPADSDRLVILNHPMGFSRAGQPTSREPWQSIWGPSGNTMDVNFILDYKILHDAGYNVLTYDLRNFGLSGAANGGAVTAGLLEARDVIGSVRYARQRPDTATMRTALFSRCLGANSTLGAMRDQPEAFSHIRGLVACQPVSDPVIMSKLLDIVGVGRDRLPDLDERVVRGTSVPFDARPSTSWTRYVTVPTYLYAVREDSLTEPQDIETGFEALATKDKTLYWVENTTRRWDGYLEFQRRPQPILDWLEEHLAQ</sequence>
<comment type="caution">
    <text evidence="1">The sequence shown here is derived from an EMBL/GenBank/DDBJ whole genome shotgun (WGS) entry which is preliminary data.</text>
</comment>
<proteinExistence type="predicted"/>
<name>A0ABP6ZT80_9ACTN</name>
<keyword evidence="2" id="KW-1185">Reference proteome</keyword>
<organism evidence="1 2">
    <name type="scientific">Kineosporia mesophila</name>
    <dbReference type="NCBI Taxonomy" id="566012"/>
    <lineage>
        <taxon>Bacteria</taxon>
        <taxon>Bacillati</taxon>
        <taxon>Actinomycetota</taxon>
        <taxon>Actinomycetes</taxon>
        <taxon>Kineosporiales</taxon>
        <taxon>Kineosporiaceae</taxon>
        <taxon>Kineosporia</taxon>
    </lineage>
</organism>
<evidence type="ECO:0008006" key="3">
    <source>
        <dbReference type="Google" id="ProtNLM"/>
    </source>
</evidence>
<dbReference type="Gene3D" id="3.40.50.1820">
    <property type="entry name" value="alpha/beta hydrolase"/>
    <property type="match status" value="1"/>
</dbReference>